<feature type="region of interest" description="Disordered" evidence="3">
    <location>
        <begin position="557"/>
        <end position="586"/>
    </location>
</feature>
<dbReference type="InterPro" id="IPR036962">
    <property type="entry name" value="Glyco_hydro_3_N_sf"/>
</dbReference>
<dbReference type="SUPFAM" id="SSF51445">
    <property type="entry name" value="(Trans)glycosidases"/>
    <property type="match status" value="1"/>
</dbReference>
<evidence type="ECO:0000259" key="5">
    <source>
        <dbReference type="SMART" id="SM01217"/>
    </source>
</evidence>
<protein>
    <submittedName>
        <fullName evidence="6">Glycosyl hydrolase</fullName>
    </submittedName>
</protein>
<evidence type="ECO:0000313" key="7">
    <source>
        <dbReference type="Proteomes" id="UP000616499"/>
    </source>
</evidence>
<dbReference type="GO" id="GO:0016787">
    <property type="term" value="F:hydrolase activity"/>
    <property type="evidence" value="ECO:0007669"/>
    <property type="project" value="UniProtKB-KW"/>
</dbReference>
<keyword evidence="2 6" id="KW-0378">Hydrolase</keyword>
<proteinExistence type="inferred from homology"/>
<dbReference type="PRINTS" id="PR00133">
    <property type="entry name" value="GLHYDRLASE3"/>
</dbReference>
<dbReference type="InterPro" id="IPR013783">
    <property type="entry name" value="Ig-like_fold"/>
</dbReference>
<keyword evidence="7" id="KW-1185">Reference proteome</keyword>
<name>A0ABQ2GFC5_9PSED</name>
<dbReference type="SMART" id="SM01217">
    <property type="entry name" value="Fn3_like"/>
    <property type="match status" value="1"/>
</dbReference>
<dbReference type="InterPro" id="IPR036881">
    <property type="entry name" value="Glyco_hydro_3_C_sf"/>
</dbReference>
<dbReference type="EMBL" id="BMNW01000001">
    <property type="protein sequence ID" value="GGL93753.1"/>
    <property type="molecule type" value="Genomic_DNA"/>
</dbReference>
<evidence type="ECO:0000313" key="6">
    <source>
        <dbReference type="EMBL" id="GGL93753.1"/>
    </source>
</evidence>
<evidence type="ECO:0000256" key="3">
    <source>
        <dbReference type="SAM" id="MobiDB-lite"/>
    </source>
</evidence>
<evidence type="ECO:0000256" key="2">
    <source>
        <dbReference type="ARBA" id="ARBA00022801"/>
    </source>
</evidence>
<dbReference type="Gene3D" id="3.20.20.300">
    <property type="entry name" value="Glycoside hydrolase, family 3, N-terminal domain"/>
    <property type="match status" value="2"/>
</dbReference>
<reference evidence="7" key="1">
    <citation type="journal article" date="2019" name="Int. J. Syst. Evol. Microbiol.">
        <title>The Global Catalogue of Microorganisms (GCM) 10K type strain sequencing project: providing services to taxonomists for standard genome sequencing and annotation.</title>
        <authorList>
            <consortium name="The Broad Institute Genomics Platform"/>
            <consortium name="The Broad Institute Genome Sequencing Center for Infectious Disease"/>
            <person name="Wu L."/>
            <person name="Ma J."/>
        </authorList>
    </citation>
    <scope>NUCLEOTIDE SEQUENCE [LARGE SCALE GENOMIC DNA]</scope>
    <source>
        <strain evidence="7">JCM 13501</strain>
    </source>
</reference>
<sequence length="741" mass="79284">MTTKVGLSGFSLSVLSAALLTAGHSWAAEAASRHDSPDRRAEAVVSAMTLDEKIALVHTPFGYPIGDSPKPEGAIGSAAYAPGVPRLGIPALQESDASLGVTNPYDIRPGDNATALPSSMMLAATFDPKLARKGGEMVGTEAHAKGINVMLAGGVNLTREPRNGRNFEYLGEDPLLAGQMAGNSIAGIQSRHVVSTIKHYALNAQETGRVMVSSVINRSAARESDLLAFELAIEKGQPGSVMTGYNRINGQYASQNAFLINQVLKGDWRYKGWVMSDWGATHSTKKAALAGLDQQSGENLDPKVFFGEPLKRAVQKGSVPQERLDDMVKRILRSLFAVGAVDNPAKAASIDYDAHAQVAKAVAEQGIVLLKNANNQLPLSSKAKRIVVIGSHADVGVLSGGGSSQVTPLGSVKVPSPYPDNAFIANMVYHPSSPLKAIQAEAPKAQVIFDSGEDPQQAAKLAQGADAVIVFAQQWTAESVDVKDLSLPDNQDALIEAVAKANPKTTVVLETGGPVKMPWLGKVSAVVEAWYSGSKGGEAIASVLFGRVNPSGRLPITFPQDETQLPRPNMRDPATTTSNPGEKRKGLFSENYNIEGADVGYKWYEREGKKPLFPFGYGLSYTTFSYSNLSAELRGSKLVLGMDVTNRGQLKGIDTPQFYIGSSSKHNGFTSRLVGWDRIELKPGKTKRVTVTVDPRLVARFDEKVNAWHIKAGNYRVSAGANAMERPLKAQVRLNEKYLAP</sequence>
<dbReference type="InterPro" id="IPR050288">
    <property type="entry name" value="Cellulose_deg_GH3"/>
</dbReference>
<organism evidence="6 7">
    <name type="scientific">Pseudomonas asuensis</name>
    <dbReference type="NCBI Taxonomy" id="1825787"/>
    <lineage>
        <taxon>Bacteria</taxon>
        <taxon>Pseudomonadati</taxon>
        <taxon>Pseudomonadota</taxon>
        <taxon>Gammaproteobacteria</taxon>
        <taxon>Pseudomonadales</taxon>
        <taxon>Pseudomonadaceae</taxon>
        <taxon>Pseudomonas</taxon>
    </lineage>
</organism>
<gene>
    <name evidence="6" type="ORF">GCM10009425_00880</name>
</gene>
<evidence type="ECO:0000256" key="4">
    <source>
        <dbReference type="SAM" id="SignalP"/>
    </source>
</evidence>
<evidence type="ECO:0000256" key="1">
    <source>
        <dbReference type="ARBA" id="ARBA00005336"/>
    </source>
</evidence>
<comment type="caution">
    <text evidence="6">The sequence shown here is derived from an EMBL/GenBank/DDBJ whole genome shotgun (WGS) entry which is preliminary data.</text>
</comment>
<feature type="domain" description="Fibronectin type III-like" evidence="5">
    <location>
        <begin position="654"/>
        <end position="723"/>
    </location>
</feature>
<comment type="similarity">
    <text evidence="1">Belongs to the glycosyl hydrolase 3 family.</text>
</comment>
<dbReference type="SUPFAM" id="SSF52279">
    <property type="entry name" value="Beta-D-glucan exohydrolase, C-terminal domain"/>
    <property type="match status" value="1"/>
</dbReference>
<dbReference type="Gene3D" id="2.60.40.10">
    <property type="entry name" value="Immunoglobulins"/>
    <property type="match status" value="1"/>
</dbReference>
<dbReference type="Proteomes" id="UP000616499">
    <property type="component" value="Unassembled WGS sequence"/>
</dbReference>
<dbReference type="Pfam" id="PF01915">
    <property type="entry name" value="Glyco_hydro_3_C"/>
    <property type="match status" value="1"/>
</dbReference>
<dbReference type="InterPro" id="IPR026891">
    <property type="entry name" value="Fn3-like"/>
</dbReference>
<dbReference type="PANTHER" id="PTHR42715:SF10">
    <property type="entry name" value="BETA-GLUCOSIDASE"/>
    <property type="match status" value="1"/>
</dbReference>
<dbReference type="InterPro" id="IPR017853">
    <property type="entry name" value="GH"/>
</dbReference>
<dbReference type="Gene3D" id="3.40.50.1700">
    <property type="entry name" value="Glycoside hydrolase family 3 C-terminal domain"/>
    <property type="match status" value="2"/>
</dbReference>
<dbReference type="Pfam" id="PF00933">
    <property type="entry name" value="Glyco_hydro_3"/>
    <property type="match status" value="1"/>
</dbReference>
<dbReference type="Pfam" id="PF14310">
    <property type="entry name" value="Fn3-like"/>
    <property type="match status" value="1"/>
</dbReference>
<feature type="chain" id="PRO_5045983361" evidence="4">
    <location>
        <begin position="28"/>
        <end position="741"/>
    </location>
</feature>
<dbReference type="RefSeq" id="WP_188864110.1">
    <property type="nucleotide sequence ID" value="NZ_BMNW01000001.1"/>
</dbReference>
<accession>A0ABQ2GFC5</accession>
<dbReference type="InterPro" id="IPR001764">
    <property type="entry name" value="Glyco_hydro_3_N"/>
</dbReference>
<feature type="signal peptide" evidence="4">
    <location>
        <begin position="1"/>
        <end position="27"/>
    </location>
</feature>
<keyword evidence="4" id="KW-0732">Signal</keyword>
<dbReference type="PANTHER" id="PTHR42715">
    <property type="entry name" value="BETA-GLUCOSIDASE"/>
    <property type="match status" value="1"/>
</dbReference>
<dbReference type="InterPro" id="IPR002772">
    <property type="entry name" value="Glyco_hydro_3_C"/>
</dbReference>